<feature type="binding site" evidence="8">
    <location>
        <position position="234"/>
    </location>
    <ligand>
        <name>NAD(+)</name>
        <dbReference type="ChEBI" id="CHEBI:57540"/>
    </ligand>
</feature>
<dbReference type="SUPFAM" id="SSF55424">
    <property type="entry name" value="FAD/NAD-linked reductases, dimerisation (C-terminal) domain"/>
    <property type="match status" value="1"/>
</dbReference>
<dbReference type="GO" id="GO:0016668">
    <property type="term" value="F:oxidoreductase activity, acting on a sulfur group of donors, NAD(P) as acceptor"/>
    <property type="evidence" value="ECO:0007669"/>
    <property type="project" value="InterPro"/>
</dbReference>
<keyword evidence="3 8" id="KW-0274">FAD</keyword>
<dbReference type="OrthoDB" id="9786429at2"/>
<dbReference type="InterPro" id="IPR023753">
    <property type="entry name" value="FAD/NAD-binding_dom"/>
</dbReference>
<comment type="similarity">
    <text evidence="1 10">Belongs to the class-I pyridine nucleotide-disulfide oxidoreductase family.</text>
</comment>
<feature type="binding site" evidence="8">
    <location>
        <position position="83"/>
    </location>
    <ligand>
        <name>FAD</name>
        <dbReference type="ChEBI" id="CHEBI:57692"/>
    </ligand>
</feature>
<evidence type="ECO:0000256" key="3">
    <source>
        <dbReference type="ARBA" id="ARBA00022827"/>
    </source>
</evidence>
<keyword evidence="4" id="KW-0521">NADP</keyword>
<feature type="binding site" evidence="8">
    <location>
        <position position="150"/>
    </location>
    <ligand>
        <name>FAD</name>
        <dbReference type="ChEBI" id="CHEBI:57692"/>
    </ligand>
</feature>
<dbReference type="PROSITE" id="PS00076">
    <property type="entry name" value="PYRIDINE_REDOX_1"/>
    <property type="match status" value="1"/>
</dbReference>
<evidence type="ECO:0000256" key="5">
    <source>
        <dbReference type="ARBA" id="ARBA00023002"/>
    </source>
</evidence>
<feature type="disulfide bond" description="Redox-active" evidence="9">
    <location>
        <begin position="74"/>
        <end position="79"/>
    </location>
</feature>
<feature type="binding site" evidence="8">
    <location>
        <begin position="211"/>
        <end position="218"/>
    </location>
    <ligand>
        <name>NAD(+)</name>
        <dbReference type="ChEBI" id="CHEBI:57540"/>
    </ligand>
</feature>
<evidence type="ECO:0000256" key="4">
    <source>
        <dbReference type="ARBA" id="ARBA00022857"/>
    </source>
</evidence>
<protein>
    <submittedName>
        <fullName evidence="14">Pyridine nucleotide-disulphide oxidoreductase dimerisation region</fullName>
    </submittedName>
</protein>
<dbReference type="AlphaFoldDB" id="A9A002"/>
<evidence type="ECO:0000256" key="1">
    <source>
        <dbReference type="ARBA" id="ARBA00007532"/>
    </source>
</evidence>
<evidence type="ECO:0000256" key="6">
    <source>
        <dbReference type="ARBA" id="ARBA00023157"/>
    </source>
</evidence>
<dbReference type="Pfam" id="PF07992">
    <property type="entry name" value="Pyr_redox_2"/>
    <property type="match status" value="1"/>
</dbReference>
<reference evidence="14 15" key="1">
    <citation type="submission" date="2007-10" db="EMBL/GenBank/DDBJ databases">
        <title>Complete sequence of Desulfococcus oleovorans Hxd3.</title>
        <authorList>
            <consortium name="US DOE Joint Genome Institute"/>
            <person name="Copeland A."/>
            <person name="Lucas S."/>
            <person name="Lapidus A."/>
            <person name="Barry K."/>
            <person name="Glavina del Rio T."/>
            <person name="Dalin E."/>
            <person name="Tice H."/>
            <person name="Pitluck S."/>
            <person name="Kiss H."/>
            <person name="Brettin T."/>
            <person name="Bruce D."/>
            <person name="Detter J.C."/>
            <person name="Han C."/>
            <person name="Schmutz J."/>
            <person name="Larimer F."/>
            <person name="Land M."/>
            <person name="Hauser L."/>
            <person name="Kyrpides N."/>
            <person name="Kim E."/>
            <person name="Wawrik B."/>
            <person name="Richardson P."/>
        </authorList>
    </citation>
    <scope>NUCLEOTIDE SEQUENCE [LARGE SCALE GENOMIC DNA]</scope>
    <source>
        <strain evidence="15">DSM 6200 / JCM 39069 / Hxd3</strain>
    </source>
</reference>
<dbReference type="PANTHER" id="PTHR43014:SF2">
    <property type="entry name" value="MERCURIC REDUCTASE"/>
    <property type="match status" value="1"/>
</dbReference>
<evidence type="ECO:0000256" key="2">
    <source>
        <dbReference type="ARBA" id="ARBA00022630"/>
    </source>
</evidence>
<dbReference type="InterPro" id="IPR012999">
    <property type="entry name" value="Pyr_OxRdtase_I_AS"/>
</dbReference>
<keyword evidence="7 10" id="KW-0676">Redox-active center</keyword>
<proteinExistence type="inferred from homology"/>
<dbReference type="STRING" id="96561.Dole_1598"/>
<keyword evidence="2 10" id="KW-0285">Flavoprotein</keyword>
<evidence type="ECO:0000256" key="11">
    <source>
        <dbReference type="SAM" id="Phobius"/>
    </source>
</evidence>
<dbReference type="InterPro" id="IPR001100">
    <property type="entry name" value="Pyr_nuc-diS_OxRdtase"/>
</dbReference>
<evidence type="ECO:0000256" key="9">
    <source>
        <dbReference type="PIRSR" id="PIRSR000350-4"/>
    </source>
</evidence>
<evidence type="ECO:0000259" key="13">
    <source>
        <dbReference type="Pfam" id="PF07992"/>
    </source>
</evidence>
<dbReference type="NCBIfam" id="NF004991">
    <property type="entry name" value="PRK06370.1-3"/>
    <property type="match status" value="1"/>
</dbReference>
<dbReference type="InterPro" id="IPR004099">
    <property type="entry name" value="Pyr_nucl-diS_OxRdtase_dimer"/>
</dbReference>
<keyword evidence="11" id="KW-0812">Transmembrane</keyword>
<name>A9A002_DESOH</name>
<dbReference type="Proteomes" id="UP000008561">
    <property type="component" value="Chromosome"/>
</dbReference>
<dbReference type="EMBL" id="CP000859">
    <property type="protein sequence ID" value="ABW67402.1"/>
    <property type="molecule type" value="Genomic_DNA"/>
</dbReference>
<sequence length="510" mass="54548">MSHNGYLDRESLDAHDKRWLSRVRPEGWTNPNPALMYNLVVIGAGTAGLVTAAGAAGLGARVALVEQNLMGGDCLNTGCVPSKSLIRSARLAHEMRHVAGLGLSGGANVSQADFATVMERLRRIRANISVNDAATRFRDDLGVDLFFGQGVFAGHNAVSVSGDILRFKKAVIATGAGPFVPPLPGLARSGYLTSDTVFSLTRRPMHLVVIGGGPIGCELAQAFARLGTYVTLVEGGGTLLPNEDKDTARLIQDKFTQEGMTIFLNAMVTRVDDRMGEKVVTLNVGSVEQKVTADAVLVAVGRAPNVEGMGLSTAGVDYTPHGIIVNERLQTTNPCVYAAGDCCMTYKFTHVADATARIVIGNALFGGRARATDLNVPWCTYTDPEVAHIGLYERDAQRQGIRVDTLSVPMSEVDRAVTEGHTDGFVRIHLKKGTDRILGATIVGSRAGEMIGQVAVAMAGNVGLKKIAGTIFPYPTYGEAVRKAADAYNRGRLTPFVKRLLNAWMKWRLK</sequence>
<dbReference type="FunFam" id="3.30.390.30:FF:000001">
    <property type="entry name" value="Dihydrolipoyl dehydrogenase"/>
    <property type="match status" value="1"/>
</dbReference>
<feature type="transmembrane region" description="Helical" evidence="11">
    <location>
        <begin position="35"/>
        <end position="60"/>
    </location>
</feature>
<keyword evidence="5 10" id="KW-0560">Oxidoreductase</keyword>
<accession>A9A002</accession>
<dbReference type="Gene3D" id="3.50.50.60">
    <property type="entry name" value="FAD/NAD(P)-binding domain"/>
    <property type="match status" value="2"/>
</dbReference>
<evidence type="ECO:0000313" key="15">
    <source>
        <dbReference type="Proteomes" id="UP000008561"/>
    </source>
</evidence>
<dbReference type="KEGG" id="dol:Dole_1598"/>
<dbReference type="RefSeq" id="WP_012175018.1">
    <property type="nucleotide sequence ID" value="NC_009943.1"/>
</dbReference>
<keyword evidence="11" id="KW-1133">Transmembrane helix</keyword>
<dbReference type="PIRSF" id="PIRSF000350">
    <property type="entry name" value="Mercury_reductase_MerA"/>
    <property type="match status" value="1"/>
</dbReference>
<evidence type="ECO:0000256" key="7">
    <source>
        <dbReference type="ARBA" id="ARBA00023284"/>
    </source>
</evidence>
<dbReference type="Pfam" id="PF02852">
    <property type="entry name" value="Pyr_redox_dim"/>
    <property type="match status" value="1"/>
</dbReference>
<feature type="domain" description="FAD/NAD(P)-binding" evidence="13">
    <location>
        <begin position="37"/>
        <end position="354"/>
    </location>
</feature>
<dbReference type="eggNOG" id="COG1249">
    <property type="taxonomic scope" value="Bacteria"/>
</dbReference>
<keyword evidence="11" id="KW-0472">Membrane</keyword>
<dbReference type="GO" id="GO:0003955">
    <property type="term" value="F:NAD(P)H dehydrogenase (quinone) activity"/>
    <property type="evidence" value="ECO:0007669"/>
    <property type="project" value="TreeGrafter"/>
</dbReference>
<dbReference type="PRINTS" id="PR00368">
    <property type="entry name" value="FADPNR"/>
</dbReference>
<dbReference type="Gene3D" id="3.30.390.30">
    <property type="match status" value="1"/>
</dbReference>
<dbReference type="SUPFAM" id="SSF51905">
    <property type="entry name" value="FAD/NAD(P)-binding domain"/>
    <property type="match status" value="1"/>
</dbReference>
<dbReference type="InterPro" id="IPR016156">
    <property type="entry name" value="FAD/NAD-linked_Rdtase_dimer_sf"/>
</dbReference>
<evidence type="ECO:0000259" key="12">
    <source>
        <dbReference type="Pfam" id="PF02852"/>
    </source>
</evidence>
<dbReference type="GO" id="GO:0050660">
    <property type="term" value="F:flavin adenine dinucleotide binding"/>
    <property type="evidence" value="ECO:0007669"/>
    <property type="project" value="TreeGrafter"/>
</dbReference>
<evidence type="ECO:0000313" key="14">
    <source>
        <dbReference type="EMBL" id="ABW67402.1"/>
    </source>
</evidence>
<keyword evidence="8" id="KW-0547">Nucleotide-binding</keyword>
<keyword evidence="15" id="KW-1185">Reference proteome</keyword>
<keyword evidence="8" id="KW-0520">NAD</keyword>
<organism evidence="14 15">
    <name type="scientific">Desulfosudis oleivorans (strain DSM 6200 / JCM 39069 / Hxd3)</name>
    <name type="common">Desulfococcus oleovorans</name>
    <dbReference type="NCBI Taxonomy" id="96561"/>
    <lineage>
        <taxon>Bacteria</taxon>
        <taxon>Pseudomonadati</taxon>
        <taxon>Thermodesulfobacteriota</taxon>
        <taxon>Desulfobacteria</taxon>
        <taxon>Desulfobacterales</taxon>
        <taxon>Desulfosudaceae</taxon>
        <taxon>Desulfosudis</taxon>
    </lineage>
</organism>
<dbReference type="PANTHER" id="PTHR43014">
    <property type="entry name" value="MERCURIC REDUCTASE"/>
    <property type="match status" value="1"/>
</dbReference>
<feature type="domain" description="Pyridine nucleotide-disulphide oxidoreductase dimerisation" evidence="12">
    <location>
        <begin position="376"/>
        <end position="485"/>
    </location>
</feature>
<dbReference type="InterPro" id="IPR036188">
    <property type="entry name" value="FAD/NAD-bd_sf"/>
</dbReference>
<comment type="cofactor">
    <cofactor evidence="8">
        <name>FAD</name>
        <dbReference type="ChEBI" id="CHEBI:57692"/>
    </cofactor>
    <text evidence="8">Binds 1 FAD per subunit.</text>
</comment>
<dbReference type="HOGENOM" id="CLU_016755_1_2_7"/>
<keyword evidence="6" id="KW-1015">Disulfide bond</keyword>
<feature type="binding site" evidence="8">
    <location>
        <position position="301"/>
    </location>
    <ligand>
        <name>NAD(+)</name>
        <dbReference type="ChEBI" id="CHEBI:57540"/>
    </ligand>
</feature>
<feature type="binding site" evidence="8">
    <location>
        <position position="341"/>
    </location>
    <ligand>
        <name>FAD</name>
        <dbReference type="ChEBI" id="CHEBI:57692"/>
    </ligand>
</feature>
<evidence type="ECO:0000256" key="10">
    <source>
        <dbReference type="RuleBase" id="RU003691"/>
    </source>
</evidence>
<gene>
    <name evidence="14" type="ordered locus">Dole_1598</name>
</gene>
<dbReference type="PRINTS" id="PR00411">
    <property type="entry name" value="PNDRDTASEI"/>
</dbReference>
<evidence type="ECO:0000256" key="8">
    <source>
        <dbReference type="PIRSR" id="PIRSR000350-3"/>
    </source>
</evidence>